<protein>
    <submittedName>
        <fullName evidence="1">Uncharacterized protein</fullName>
    </submittedName>
</protein>
<evidence type="ECO:0000313" key="2">
    <source>
        <dbReference type="Proteomes" id="UP001162992"/>
    </source>
</evidence>
<dbReference type="EMBL" id="CM055101">
    <property type="protein sequence ID" value="KAJ7542063.1"/>
    <property type="molecule type" value="Genomic_DNA"/>
</dbReference>
<gene>
    <name evidence="1" type="ORF">O6H91_10G087600</name>
</gene>
<reference evidence="2" key="1">
    <citation type="journal article" date="2024" name="Proc. Natl. Acad. Sci. U.S.A.">
        <title>Extraordinary preservation of gene collinearity over three hundred million years revealed in homosporous lycophytes.</title>
        <authorList>
            <person name="Li C."/>
            <person name="Wickell D."/>
            <person name="Kuo L.Y."/>
            <person name="Chen X."/>
            <person name="Nie B."/>
            <person name="Liao X."/>
            <person name="Peng D."/>
            <person name="Ji J."/>
            <person name="Jenkins J."/>
            <person name="Williams M."/>
            <person name="Shu S."/>
            <person name="Plott C."/>
            <person name="Barry K."/>
            <person name="Rajasekar S."/>
            <person name="Grimwood J."/>
            <person name="Han X."/>
            <person name="Sun S."/>
            <person name="Hou Z."/>
            <person name="He W."/>
            <person name="Dai G."/>
            <person name="Sun C."/>
            <person name="Schmutz J."/>
            <person name="Leebens-Mack J.H."/>
            <person name="Li F.W."/>
            <person name="Wang L."/>
        </authorList>
    </citation>
    <scope>NUCLEOTIDE SEQUENCE [LARGE SCALE GENOMIC DNA]</scope>
    <source>
        <strain evidence="2">cv. PW_Plant_1</strain>
    </source>
</reference>
<dbReference type="Proteomes" id="UP001162992">
    <property type="component" value="Chromosome 10"/>
</dbReference>
<organism evidence="1 2">
    <name type="scientific">Diphasiastrum complanatum</name>
    <name type="common">Issler's clubmoss</name>
    <name type="synonym">Lycopodium complanatum</name>
    <dbReference type="NCBI Taxonomy" id="34168"/>
    <lineage>
        <taxon>Eukaryota</taxon>
        <taxon>Viridiplantae</taxon>
        <taxon>Streptophyta</taxon>
        <taxon>Embryophyta</taxon>
        <taxon>Tracheophyta</taxon>
        <taxon>Lycopodiopsida</taxon>
        <taxon>Lycopodiales</taxon>
        <taxon>Lycopodiaceae</taxon>
        <taxon>Lycopodioideae</taxon>
        <taxon>Diphasiastrum</taxon>
    </lineage>
</organism>
<accession>A0ACC2CJD4</accession>
<evidence type="ECO:0000313" key="1">
    <source>
        <dbReference type="EMBL" id="KAJ7542063.1"/>
    </source>
</evidence>
<comment type="caution">
    <text evidence="1">The sequence shown here is derived from an EMBL/GenBank/DDBJ whole genome shotgun (WGS) entry which is preliminary data.</text>
</comment>
<proteinExistence type="predicted"/>
<sequence>MDSAVASEIADTTTTTPVPAAKKTTVLKKFKNLAIAVMRAPGKLISFAGKEKPPKAVVEENVTAGEPTVEVVPKEVEQSSVTAEKDDAKETEVIAEKVEPVVKEPEAATGTEKEVAASSDPATKSSVVA</sequence>
<keyword evidence="2" id="KW-1185">Reference proteome</keyword>
<name>A0ACC2CJD4_DIPCM</name>